<dbReference type="EMBL" id="LVHI01000015">
    <property type="protein sequence ID" value="OAK53788.1"/>
    <property type="molecule type" value="Genomic_DNA"/>
</dbReference>
<keyword evidence="2" id="KW-1185">Reference proteome</keyword>
<evidence type="ECO:0000313" key="1">
    <source>
        <dbReference type="EMBL" id="OAK53788.1"/>
    </source>
</evidence>
<comment type="caution">
    <text evidence="1">The sequence shown here is derived from an EMBL/GenBank/DDBJ whole genome shotgun (WGS) entry which is preliminary data.</text>
</comment>
<dbReference type="Proteomes" id="UP000077519">
    <property type="component" value="Unassembled WGS sequence"/>
</dbReference>
<gene>
    <name evidence="1" type="ORF">A3K89_21950</name>
</gene>
<sequence length="120" mass="13718">MAEINSLLELHRELNAAHEQCRKTDPPQPHFEHVVSNFNAYVSRVAGRYATAVLERNGGPGAALPPIVEMAFAHLLDMPISGQDPHEREEQLYRRWLAGRLDGVDYETKARFQERWAEPE</sequence>
<organism evidence="1 2">
    <name type="scientific">Rhodococcoides kyotonense</name>
    <dbReference type="NCBI Taxonomy" id="398843"/>
    <lineage>
        <taxon>Bacteria</taxon>
        <taxon>Bacillati</taxon>
        <taxon>Actinomycetota</taxon>
        <taxon>Actinomycetes</taxon>
        <taxon>Mycobacteriales</taxon>
        <taxon>Nocardiaceae</taxon>
        <taxon>Rhodococcoides</taxon>
    </lineage>
</organism>
<accession>A0A177YF89</accession>
<name>A0A177YF89_9NOCA</name>
<dbReference type="AlphaFoldDB" id="A0A177YF89"/>
<proteinExistence type="predicted"/>
<protein>
    <submittedName>
        <fullName evidence="1">Uncharacterized protein</fullName>
    </submittedName>
</protein>
<reference evidence="1 2" key="1">
    <citation type="submission" date="2016-03" db="EMBL/GenBank/DDBJ databases">
        <title>Genome sequence of Rhodococcus kyotonensis KB10.</title>
        <authorList>
            <person name="Jeong H."/>
            <person name="Hong C.E."/>
            <person name="Jo S.H."/>
            <person name="Park J.M."/>
        </authorList>
    </citation>
    <scope>NUCLEOTIDE SEQUENCE [LARGE SCALE GENOMIC DNA]</scope>
    <source>
        <strain evidence="1 2">KB10</strain>
    </source>
</reference>
<evidence type="ECO:0000313" key="2">
    <source>
        <dbReference type="Proteomes" id="UP000077519"/>
    </source>
</evidence>